<dbReference type="InterPro" id="IPR044925">
    <property type="entry name" value="His-Me_finger_sf"/>
</dbReference>
<reference evidence="3" key="1">
    <citation type="submission" date="2020-05" db="EMBL/GenBank/DDBJ databases">
        <authorList>
            <person name="Chiriac C."/>
            <person name="Salcher M."/>
            <person name="Ghai R."/>
            <person name="Kavagutti S V."/>
        </authorList>
    </citation>
    <scope>NUCLEOTIDE SEQUENCE</scope>
</reference>
<sequence length="165" mass="19218">MEIWKAIPNYEDRYEVSNFGRARSLKTNKFLSPNIMSHGYTCIHLYRGGKSTRKVKTLHQLVAQLFIDNIESCREVNHKDFDRTNNHIDNLEWVTRKQNVHHALAAGRRVKPEKKVKGINLKTKIVIRYESQIAAEIALRGAQTGGISWALKNNRPVYGYVWWLE</sequence>
<dbReference type="SUPFAM" id="SSF54060">
    <property type="entry name" value="His-Me finger endonucleases"/>
    <property type="match status" value="1"/>
</dbReference>
<accession>A0A6J7WB39</accession>
<protein>
    <submittedName>
        <fullName evidence="3">NUMOD4</fullName>
    </submittedName>
</protein>
<feature type="domain" description="NUMOD4" evidence="1">
    <location>
        <begin position="2"/>
        <end position="46"/>
    </location>
</feature>
<evidence type="ECO:0000259" key="2">
    <source>
        <dbReference type="Pfam" id="PF13392"/>
    </source>
</evidence>
<dbReference type="GO" id="GO:0016788">
    <property type="term" value="F:hydrolase activity, acting on ester bonds"/>
    <property type="evidence" value="ECO:0007669"/>
    <property type="project" value="InterPro"/>
</dbReference>
<dbReference type="Gene3D" id="3.90.75.20">
    <property type="match status" value="1"/>
</dbReference>
<gene>
    <name evidence="3" type="ORF">UFOVP172_24</name>
</gene>
<organism evidence="3">
    <name type="scientific">uncultured Caudovirales phage</name>
    <dbReference type="NCBI Taxonomy" id="2100421"/>
    <lineage>
        <taxon>Viruses</taxon>
        <taxon>Duplodnaviria</taxon>
        <taxon>Heunggongvirae</taxon>
        <taxon>Uroviricota</taxon>
        <taxon>Caudoviricetes</taxon>
        <taxon>Peduoviridae</taxon>
        <taxon>Maltschvirus</taxon>
        <taxon>Maltschvirus maltsch</taxon>
    </lineage>
</organism>
<proteinExistence type="predicted"/>
<dbReference type="InterPro" id="IPR010902">
    <property type="entry name" value="NUMOD4"/>
</dbReference>
<feature type="domain" description="HNH nuclease" evidence="2">
    <location>
        <begin position="58"/>
        <end position="100"/>
    </location>
</feature>
<dbReference type="Pfam" id="PF07463">
    <property type="entry name" value="NUMOD4"/>
    <property type="match status" value="1"/>
</dbReference>
<dbReference type="Pfam" id="PF13392">
    <property type="entry name" value="HNH_3"/>
    <property type="match status" value="1"/>
</dbReference>
<evidence type="ECO:0000259" key="1">
    <source>
        <dbReference type="Pfam" id="PF07463"/>
    </source>
</evidence>
<evidence type="ECO:0000313" key="3">
    <source>
        <dbReference type="EMBL" id="CAB5194715.1"/>
    </source>
</evidence>
<name>A0A6J7WB39_9CAUD</name>
<dbReference type="EMBL" id="LR798225">
    <property type="protein sequence ID" value="CAB5194715.1"/>
    <property type="molecule type" value="Genomic_DNA"/>
</dbReference>
<dbReference type="InterPro" id="IPR003615">
    <property type="entry name" value="HNH_nuc"/>
</dbReference>